<dbReference type="Proteomes" id="UP000288279">
    <property type="component" value="Unassembled WGS sequence"/>
</dbReference>
<sequence>MSTTEKIQSKLNALEKSLKAQKHLEKPTQFYEQLCSCSIYLHLMTDEERDYINCARFAFEEQIAWQS</sequence>
<proteinExistence type="predicted"/>
<accession>A0A432ZES8</accession>
<organism evidence="1 2">
    <name type="scientific">Pseudidiomarina taiwanensis</name>
    <dbReference type="NCBI Taxonomy" id="337250"/>
    <lineage>
        <taxon>Bacteria</taxon>
        <taxon>Pseudomonadati</taxon>
        <taxon>Pseudomonadota</taxon>
        <taxon>Gammaproteobacteria</taxon>
        <taxon>Alteromonadales</taxon>
        <taxon>Idiomarinaceae</taxon>
        <taxon>Pseudidiomarina</taxon>
    </lineage>
</organism>
<name>A0A432ZES8_9GAMM</name>
<comment type="caution">
    <text evidence="1">The sequence shown here is derived from an EMBL/GenBank/DDBJ whole genome shotgun (WGS) entry which is preliminary data.</text>
</comment>
<protein>
    <submittedName>
        <fullName evidence="1">Uncharacterized protein</fullName>
    </submittedName>
</protein>
<evidence type="ECO:0000313" key="2">
    <source>
        <dbReference type="Proteomes" id="UP000288279"/>
    </source>
</evidence>
<evidence type="ECO:0000313" key="1">
    <source>
        <dbReference type="EMBL" id="RUO76443.1"/>
    </source>
</evidence>
<gene>
    <name evidence="1" type="ORF">CWI83_08770</name>
</gene>
<dbReference type="EMBL" id="PIQG01000004">
    <property type="protein sequence ID" value="RUO76443.1"/>
    <property type="molecule type" value="Genomic_DNA"/>
</dbReference>
<reference evidence="1 2" key="1">
    <citation type="journal article" date="2011" name="Front. Microbiol.">
        <title>Genomic signatures of strain selection and enhancement in Bacillus atrophaeus var. globigii, a historical biowarfare simulant.</title>
        <authorList>
            <person name="Gibbons H.S."/>
            <person name="Broomall S.M."/>
            <person name="McNew L.A."/>
            <person name="Daligault H."/>
            <person name="Chapman C."/>
            <person name="Bruce D."/>
            <person name="Karavis M."/>
            <person name="Krepps M."/>
            <person name="McGregor P.A."/>
            <person name="Hong C."/>
            <person name="Park K.H."/>
            <person name="Akmal A."/>
            <person name="Feldman A."/>
            <person name="Lin J.S."/>
            <person name="Chang W.E."/>
            <person name="Higgs B.W."/>
            <person name="Demirev P."/>
            <person name="Lindquist J."/>
            <person name="Liem A."/>
            <person name="Fochler E."/>
            <person name="Read T.D."/>
            <person name="Tapia R."/>
            <person name="Johnson S."/>
            <person name="Bishop-Lilly K.A."/>
            <person name="Detter C."/>
            <person name="Han C."/>
            <person name="Sozhamannan S."/>
            <person name="Rosenzweig C.N."/>
            <person name="Skowronski E.W."/>
        </authorList>
    </citation>
    <scope>NUCLEOTIDE SEQUENCE [LARGE SCALE GENOMIC DNA]</scope>
    <source>
        <strain evidence="1 2">PIT1</strain>
    </source>
</reference>
<keyword evidence="2" id="KW-1185">Reference proteome</keyword>
<dbReference type="AlphaFoldDB" id="A0A432ZES8"/>